<dbReference type="InterPro" id="IPR029063">
    <property type="entry name" value="SAM-dependent_MTases_sf"/>
</dbReference>
<dbReference type="EMBL" id="AM445309">
    <property type="protein sequence ID" value="CAN78615.1"/>
    <property type="molecule type" value="Genomic_DNA"/>
</dbReference>
<dbReference type="SUPFAM" id="SSF53098">
    <property type="entry name" value="Ribonuclease H-like"/>
    <property type="match status" value="1"/>
</dbReference>
<gene>
    <name evidence="3" type="ORF">VITISV_003657</name>
</gene>
<name>A5B3G6_VITVI</name>
<dbReference type="GO" id="GO:0003723">
    <property type="term" value="F:RNA binding"/>
    <property type="evidence" value="ECO:0007669"/>
    <property type="project" value="InterPro"/>
</dbReference>
<organism evidence="3">
    <name type="scientific">Vitis vinifera</name>
    <name type="common">Grape</name>
    <dbReference type="NCBI Taxonomy" id="29760"/>
    <lineage>
        <taxon>Eukaryota</taxon>
        <taxon>Viridiplantae</taxon>
        <taxon>Streptophyta</taxon>
        <taxon>Embryophyta</taxon>
        <taxon>Tracheophyta</taxon>
        <taxon>Spermatophyta</taxon>
        <taxon>Magnoliopsida</taxon>
        <taxon>eudicotyledons</taxon>
        <taxon>Gunneridae</taxon>
        <taxon>Pentapetalae</taxon>
        <taxon>rosids</taxon>
        <taxon>Vitales</taxon>
        <taxon>Vitaceae</taxon>
        <taxon>Viteae</taxon>
        <taxon>Vitis</taxon>
    </lineage>
</organism>
<dbReference type="PANTHER" id="PTHR31476">
    <property type="entry name" value="PROTEIN WHAT'S THIS FACTOR 1 HOMOLOG, CHLOROPLASTIC"/>
    <property type="match status" value="1"/>
</dbReference>
<feature type="compositionally biased region" description="Basic and acidic residues" evidence="1">
    <location>
        <begin position="852"/>
        <end position="875"/>
    </location>
</feature>
<reference evidence="3" key="1">
    <citation type="journal article" date="2007" name="PLoS ONE">
        <title>The first genome sequence of an elite grapevine cultivar (Pinot noir Vitis vinifera L.): coping with a highly heterozygous genome.</title>
        <authorList>
            <person name="Velasco R."/>
            <person name="Zharkikh A."/>
            <person name="Troggio M."/>
            <person name="Cartwright D.A."/>
            <person name="Cestaro A."/>
            <person name="Pruss D."/>
            <person name="Pindo M."/>
            <person name="FitzGerald L.M."/>
            <person name="Vezzulli S."/>
            <person name="Reid J."/>
            <person name="Malacarne G."/>
            <person name="Iliev D."/>
            <person name="Coppola G."/>
            <person name="Wardell B."/>
            <person name="Micheletti D."/>
            <person name="Macalma T."/>
            <person name="Facci M."/>
            <person name="Mitchell J.T."/>
            <person name="Perazzolli M."/>
            <person name="Eldredge G."/>
            <person name="Gatto P."/>
            <person name="Oyzerski R."/>
            <person name="Moretto M."/>
            <person name="Gutin N."/>
            <person name="Stefanini M."/>
            <person name="Chen Y."/>
            <person name="Segala C."/>
            <person name="Davenport C."/>
            <person name="Dematte L."/>
            <person name="Mraz A."/>
            <person name="Battilana J."/>
            <person name="Stormo K."/>
            <person name="Costa F."/>
            <person name="Tao Q."/>
            <person name="Si-Ammour A."/>
            <person name="Harkins T."/>
            <person name="Lackey A."/>
            <person name="Perbost C."/>
            <person name="Taillon B."/>
            <person name="Stella A."/>
            <person name="Solovyev V."/>
            <person name="Fawcett J.A."/>
            <person name="Sterck L."/>
            <person name="Vandepoele K."/>
            <person name="Grando S.M."/>
            <person name="Toppo S."/>
            <person name="Moser C."/>
            <person name="Lanchbury J."/>
            <person name="Bogden R."/>
            <person name="Skolnick M."/>
            <person name="Sgaramella V."/>
            <person name="Bhatnagar S.K."/>
            <person name="Fontana P."/>
            <person name="Gutin A."/>
            <person name="Van de Peer Y."/>
            <person name="Salamini F."/>
            <person name="Viola R."/>
        </authorList>
    </citation>
    <scope>NUCLEOTIDE SEQUENCE</scope>
</reference>
<evidence type="ECO:0000313" key="3">
    <source>
        <dbReference type="EMBL" id="CAN78615.1"/>
    </source>
</evidence>
<feature type="compositionally biased region" description="Polar residues" evidence="1">
    <location>
        <begin position="1638"/>
        <end position="1653"/>
    </location>
</feature>
<dbReference type="InterPro" id="IPR007021">
    <property type="entry name" value="DUF659"/>
</dbReference>
<dbReference type="InterPro" id="IPR013087">
    <property type="entry name" value="Znf_C2H2_type"/>
</dbReference>
<evidence type="ECO:0000256" key="1">
    <source>
        <dbReference type="SAM" id="MobiDB-lite"/>
    </source>
</evidence>
<dbReference type="Pfam" id="PF04937">
    <property type="entry name" value="DUF659"/>
    <property type="match status" value="1"/>
</dbReference>
<dbReference type="ExpressionAtlas" id="A5B3G6">
    <property type="expression patterns" value="baseline and differential"/>
</dbReference>
<feature type="domain" description="C2H2-type" evidence="2">
    <location>
        <begin position="1019"/>
        <end position="1041"/>
    </location>
</feature>
<sequence>MATHHIIKRILLHPPSTSVRFKTTSVQYVASRARDPTFEKLMDNYKNLLKVVAIQDLILANPKNPTVSVQFLSNLSQKLHLNRGAASFLRKYPHIFDVFYDPSKSLPFCKLTDAAVEISRLEAAAIRGSMPIVVDRLVRLLSMSTVAKSLPLRAIFKVWRELGLPDDFEDSVILQNPHLFKLCDGNEPNTHVLKLVSVVPSGNLRAAVENWRIMECCKEDCGSSVDPFELRFSFKHGFPPGMRLGKNFKAKVKEWQGLPYVGPYEEMGEKKKSKSGIMGLEKRAVAIVHEFLSLTVEKTVEVEKISHFRKWFEIDLNIRDLFLDHPGMFYLSTKGKRHTVFLREAYERGCLIDPNPVYDAKRKLLDLVVLGRHRLFSSGSTLQDMDGNEEGMGTVVESVIMLSFSFCRKSKYGRGKAWDVLKAVVRFFTGLSVRNHSLSDAPELSTFSTEYCDELKFQTWAHEWLFSSEEGQWMVEGGFLSGCRIQGRRRPDLNISHLFFADDTVIFCEAKKENLTHLSWTLFWFEAVSGLRINLAKSEIILVGEVEEVDVMAVELGSRVGSLPSSYLGLPLGAPNKALSVWDGVEERVRRDLRFGNVVVRRLEKLQRDLLWGGGNLERKTHLVNWEVVCADKEKGGLGLRKLVLLNKALLGKWIWRFSCDKENLWKQEILKETNWCWENIVFIVGNGNKIRFWTDHWCDRTALSQSFPQLFAMAAHRNATVEEVWDQNFGPGGWNLRFLRDFNDWELDLVGNLLHVLRGYRLTLEDDSVSWKGGRNEQFGVKEAYRLLVTSTLTGLITVEDVVYENVDGNVSHLVPSKALLFRHLTFQRAEGLVQSEALLTREGGTQKIVSETERKKSVSSSKSREKGNRKKNDSLAIHGSSNNLKVYHNYLASSYHMGIISGFMLISSYLESVASTGRTVKAVVIGLGAGLLPMFLHGCMPFLDIEVVELDPVILNLARNYFGFCEDKHLTRRRSAHPRRRPIAVRLLRRRSLSFISRKDFVWKYVIEVSREQYLRCKFCNQRCTGGVNRLKHHLAGTHHGMKPCNKVSEDARLECKEALTNFKDQKTKRNELLQEIGMGPTSMYESALSKTIGTLGSGSESGSVSGSGEPIPRGPMDKFTTSQPRQSTLNSKWKQEERKEVCRKIGRFIYSKGLPFNTVNDPYWFPMIDAVANFGLGFKPPSMHELRTWILKEEVNDLSIIMEDHKKAWKQYGCSIMSDGWTDGKSRCLINFLVNSPAGTWFVKSIDASDTIKNGELMFKYLDEVVEEIGEENVVQVITDNASNYVNAGMRLMEKMSRLWWTPCAAHCIDLMLEDIGKLNFIYGHTWILSLMRTFTKNHELIRPAITRFATAFLTLQSLYKQKQALITMFFSEKWCSSTWAKKVESVKTRSTVLFDPNFWPHVAFCIKTTIPLVSVLREVDSEERPAMGYIYELMDSAKEKIAFNCRGMERKYGPIWRKIDVRWTPQLHRPLHATGYYLNPQLRYGDKFSNVDEVRKGLFECMDRMLDYQERLKADIQLDSYDQAMGEFGSRITIDSRTLRSPTSWWMRFGDPYKKKNRLEHQRLYALVYVRYNTRLRERSLQRKQNVDPILVEEIDSDDEWIAEKEDPLLPLDLCWLQDNELFNVDAIRVVSSNSQETQASSDHMVSSHSYKRKHNEVPSTSGGKGKEKELNLTPIDEDEDLDEMGIHDSGHFPTIDTLDEDDDDLGEEDLNFVDESFLLTVKDSLSDQGLFVVNLVSRSRAIKNMVVSRMKAVFSHLFCLQLEEDVNEVMFALRTEDCIKEERFGEAAVELEKLLSRDRNDLPEKSKPPEMSQIIRDSTEKIKCLK</sequence>
<dbReference type="InterPro" id="IPR012337">
    <property type="entry name" value="RNaseH-like_sf"/>
</dbReference>
<protein>
    <recommendedName>
        <fullName evidence="2">C2H2-type domain-containing protein</fullName>
    </recommendedName>
</protein>
<accession>A5B3G6</accession>
<feature type="region of interest" description="Disordered" evidence="1">
    <location>
        <begin position="1096"/>
        <end position="1137"/>
    </location>
</feature>
<dbReference type="SUPFAM" id="SSF53335">
    <property type="entry name" value="S-adenosyl-L-methionine-dependent methyltransferases"/>
    <property type="match status" value="1"/>
</dbReference>
<feature type="compositionally biased region" description="Polar residues" evidence="1">
    <location>
        <begin position="1122"/>
        <end position="1135"/>
    </location>
</feature>
<proteinExistence type="predicted"/>
<feature type="region of interest" description="Disordered" evidence="1">
    <location>
        <begin position="851"/>
        <end position="878"/>
    </location>
</feature>
<evidence type="ECO:0000259" key="2">
    <source>
        <dbReference type="PROSITE" id="PS00028"/>
    </source>
</evidence>
<feature type="compositionally biased region" description="Low complexity" evidence="1">
    <location>
        <begin position="1100"/>
        <end position="1112"/>
    </location>
</feature>
<dbReference type="InterPro" id="IPR021099">
    <property type="entry name" value="PORR_domain"/>
</dbReference>
<dbReference type="Gene3D" id="3.40.50.150">
    <property type="entry name" value="Vaccinia Virus protein VP39"/>
    <property type="match status" value="2"/>
</dbReference>
<dbReference type="PROSITE" id="PS00028">
    <property type="entry name" value="ZINC_FINGER_C2H2_1"/>
    <property type="match status" value="1"/>
</dbReference>
<dbReference type="PANTHER" id="PTHR31476:SF15">
    <property type="entry name" value="ASSOCIATED SALT-INDUCIBLE PROTEIN, PUTATIVE-RELATED"/>
    <property type="match status" value="1"/>
</dbReference>
<dbReference type="InterPro" id="IPR045040">
    <property type="entry name" value="PORR_fam"/>
</dbReference>
<dbReference type="Pfam" id="PF11955">
    <property type="entry name" value="PORR"/>
    <property type="match status" value="1"/>
</dbReference>
<feature type="region of interest" description="Disordered" evidence="1">
    <location>
        <begin position="1638"/>
        <end position="1674"/>
    </location>
</feature>